<evidence type="ECO:0000313" key="1">
    <source>
        <dbReference type="EMBL" id="SES84229.1"/>
    </source>
</evidence>
<gene>
    <name evidence="1" type="ORF">SAMN05443639_101400</name>
</gene>
<dbReference type="EMBL" id="FOIJ01000001">
    <property type="protein sequence ID" value="SES84229.1"/>
    <property type="molecule type" value="Genomic_DNA"/>
</dbReference>
<sequence>MAINPKSPPSDLFLNALEAIENGIEDFATRQPQRTSSALRNLYAGVLLLLKEKLRRLSPAGTKDVLIYTRFSPRMEGGNKVTLVGSGMTVDFKEIRARFKDLGLSADWKRLERLQDMRNHVEHHKPAHSAESISEAITHTFIIVVRVLEDHLETIPADVLTEETWKVMLAEAEIFKTVEHTCREARQSLQGVPEETEGLINHHILCPECASSLLKPSKEDFPECLFVCQGCGESSSASSVVNDALDRLYGADEHMNIQDGGERSFDTCPSCSEGTFLVDKDICALCGGSRFYKQCRRCETSLSLDEQDLSGFCGYCYHMANKND</sequence>
<dbReference type="RefSeq" id="WP_143075957.1">
    <property type="nucleotide sequence ID" value="NZ_FOIJ01000001.1"/>
</dbReference>
<keyword evidence="2" id="KW-1185">Reference proteome</keyword>
<proteinExistence type="predicted"/>
<reference evidence="2" key="1">
    <citation type="submission" date="2016-10" db="EMBL/GenBank/DDBJ databases">
        <authorList>
            <person name="Varghese N."/>
            <person name="Submissions S."/>
        </authorList>
    </citation>
    <scope>NUCLEOTIDE SEQUENCE [LARGE SCALE GENOMIC DNA]</scope>
    <source>
        <strain evidence="2">DSM 16858</strain>
    </source>
</reference>
<dbReference type="AlphaFoldDB" id="A0A1H9ZR01"/>
<accession>A0A1H9ZR01</accession>
<name>A0A1H9ZR01_9BACT</name>
<protein>
    <submittedName>
        <fullName evidence="1">Uncharacterized protein</fullName>
    </submittedName>
</protein>
<dbReference type="Proteomes" id="UP000199181">
    <property type="component" value="Unassembled WGS sequence"/>
</dbReference>
<evidence type="ECO:0000313" key="2">
    <source>
        <dbReference type="Proteomes" id="UP000199181"/>
    </source>
</evidence>
<organism evidence="1 2">
    <name type="scientific">Stigmatella erecta</name>
    <dbReference type="NCBI Taxonomy" id="83460"/>
    <lineage>
        <taxon>Bacteria</taxon>
        <taxon>Pseudomonadati</taxon>
        <taxon>Myxococcota</taxon>
        <taxon>Myxococcia</taxon>
        <taxon>Myxococcales</taxon>
        <taxon>Cystobacterineae</taxon>
        <taxon>Archangiaceae</taxon>
        <taxon>Stigmatella</taxon>
    </lineage>
</organism>